<evidence type="ECO:0000256" key="1">
    <source>
        <dbReference type="SAM" id="Phobius"/>
    </source>
</evidence>
<keyword evidence="1" id="KW-0812">Transmembrane</keyword>
<keyword evidence="1" id="KW-0472">Membrane</keyword>
<feature type="transmembrane region" description="Helical" evidence="1">
    <location>
        <begin position="151"/>
        <end position="172"/>
    </location>
</feature>
<name>A0A3A4MZH5_ABYX5</name>
<dbReference type="AlphaFoldDB" id="A0A3A4MZH5"/>
<evidence type="ECO:0000313" key="2">
    <source>
        <dbReference type="EMBL" id="RJP15288.1"/>
    </source>
</evidence>
<comment type="caution">
    <text evidence="2">The sequence shown here is derived from an EMBL/GenBank/DDBJ whole genome shotgun (WGS) entry which is preliminary data.</text>
</comment>
<evidence type="ECO:0000313" key="3">
    <source>
        <dbReference type="Proteomes" id="UP000265882"/>
    </source>
</evidence>
<organism evidence="2 3">
    <name type="scientific">Abyssobacteria bacterium (strain SURF_5)</name>
    <dbReference type="NCBI Taxonomy" id="2093360"/>
    <lineage>
        <taxon>Bacteria</taxon>
        <taxon>Pseudomonadati</taxon>
        <taxon>Candidatus Hydrogenedentota</taxon>
        <taxon>Candidatus Abyssobacteria</taxon>
    </lineage>
</organism>
<sequence>MKTSNRIHTFQFLPLRDAIYLGFCATFIIITRAMLRLHLNIPGHAMFFTMFFLILGRACVPYRWAATLMGVVAGTLSMLLGMGKGGPLVISKSVFPAVIVDVGFTLCPRLAESLAASVLLGCIASATRFFFFLLVDWLLGMEKTIMLQHAIYSSILTTIFGGVGSAMVPAVVRRLKAHQLIS</sequence>
<dbReference type="Proteomes" id="UP000265882">
    <property type="component" value="Unassembled WGS sequence"/>
</dbReference>
<accession>A0A3A4MZH5</accession>
<reference evidence="2 3" key="1">
    <citation type="journal article" date="2017" name="ISME J.">
        <title>Energy and carbon metabolisms in a deep terrestrial subsurface fluid microbial community.</title>
        <authorList>
            <person name="Momper L."/>
            <person name="Jungbluth S.P."/>
            <person name="Lee M.D."/>
            <person name="Amend J.P."/>
        </authorList>
    </citation>
    <scope>NUCLEOTIDE SEQUENCE [LARGE SCALE GENOMIC DNA]</scope>
    <source>
        <strain evidence="2">SURF_5</strain>
    </source>
</reference>
<protein>
    <submittedName>
        <fullName evidence="2">Uncharacterized protein</fullName>
    </submittedName>
</protein>
<proteinExistence type="predicted"/>
<feature type="transmembrane region" description="Helical" evidence="1">
    <location>
        <begin position="37"/>
        <end position="55"/>
    </location>
</feature>
<feature type="transmembrane region" description="Helical" evidence="1">
    <location>
        <begin position="114"/>
        <end position="139"/>
    </location>
</feature>
<gene>
    <name evidence="2" type="ORF">C4520_20330</name>
</gene>
<keyword evidence="1" id="KW-1133">Transmembrane helix</keyword>
<dbReference type="EMBL" id="QZKU01000136">
    <property type="protein sequence ID" value="RJP15288.1"/>
    <property type="molecule type" value="Genomic_DNA"/>
</dbReference>
<feature type="transmembrane region" description="Helical" evidence="1">
    <location>
        <begin position="12"/>
        <end position="31"/>
    </location>
</feature>